<evidence type="ECO:0000313" key="2">
    <source>
        <dbReference type="EMBL" id="RFT15447.1"/>
    </source>
</evidence>
<keyword evidence="1" id="KW-0812">Transmembrane</keyword>
<reference evidence="2 3" key="1">
    <citation type="submission" date="2018-08" db="EMBL/GenBank/DDBJ databases">
        <title>Genome analysis of the thermophilic bacterium of the candidate phylum Aminicenantes from deep subsurface aquifer revealed its physiology and ecological role.</title>
        <authorList>
            <person name="Kadnikov V.V."/>
            <person name="Mardanov A.V."/>
            <person name="Beletsky A.V."/>
            <person name="Karnachuk O.V."/>
            <person name="Ravin N.V."/>
        </authorList>
    </citation>
    <scope>NUCLEOTIDE SEQUENCE [LARGE SCALE GENOMIC DNA]</scope>
    <source>
        <strain evidence="2">BY38</strain>
    </source>
</reference>
<sequence length="65" mass="7764">MFEWLFAFVHLALFLGLLSYSIWNLVRGRWLAGAVLLVFLAAYYFIVLHPAVLKEINRKKKRRKR</sequence>
<proteinExistence type="predicted"/>
<dbReference type="Proteomes" id="UP000257323">
    <property type="component" value="Unassembled WGS sequence"/>
</dbReference>
<evidence type="ECO:0000313" key="3">
    <source>
        <dbReference type="Proteomes" id="UP000257323"/>
    </source>
</evidence>
<dbReference type="AlphaFoldDB" id="A0A3E2BLD6"/>
<protein>
    <submittedName>
        <fullName evidence="2">Uncharacterized protein</fullName>
    </submittedName>
</protein>
<name>A0A3E2BLD6_9BACT</name>
<dbReference type="EMBL" id="QUAH01000009">
    <property type="protein sequence ID" value="RFT15447.1"/>
    <property type="molecule type" value="Genomic_DNA"/>
</dbReference>
<keyword evidence="1" id="KW-0472">Membrane</keyword>
<comment type="caution">
    <text evidence="2">The sequence shown here is derived from an EMBL/GenBank/DDBJ whole genome shotgun (WGS) entry which is preliminary data.</text>
</comment>
<accession>A0A3E2BLD6</accession>
<evidence type="ECO:0000256" key="1">
    <source>
        <dbReference type="SAM" id="Phobius"/>
    </source>
</evidence>
<feature type="transmembrane region" description="Helical" evidence="1">
    <location>
        <begin position="29"/>
        <end position="53"/>
    </location>
</feature>
<gene>
    <name evidence="2" type="ORF">OP8BY_0337</name>
</gene>
<organism evidence="2 3">
    <name type="scientific">Candidatus Saccharicenans subterraneus</name>
    <dbReference type="NCBI Taxonomy" id="2508984"/>
    <lineage>
        <taxon>Bacteria</taxon>
        <taxon>Candidatus Aminicenantota</taxon>
        <taxon>Candidatus Aminicenantia</taxon>
        <taxon>Candidatus Aminicenantales</taxon>
        <taxon>Candidatus Saccharicenantaceae</taxon>
        <taxon>Candidatus Saccharicenans</taxon>
    </lineage>
</organism>
<keyword evidence="1" id="KW-1133">Transmembrane helix</keyword>